<dbReference type="EMBL" id="BPLR01014314">
    <property type="protein sequence ID" value="GIY68032.1"/>
    <property type="molecule type" value="Genomic_DNA"/>
</dbReference>
<evidence type="ECO:0000313" key="3">
    <source>
        <dbReference type="EMBL" id="GIY68032.1"/>
    </source>
</evidence>
<dbReference type="AlphaFoldDB" id="A0AAV4VCJ9"/>
<sequence length="80" mass="9247">MNFLLFLISLGQRFLKGENSDSNSESDFVEEEGEKKNLDRNSRCNSQHQEDENSSDDAKNGAISTVVSLFRNFCPFFFEW</sequence>
<evidence type="ECO:0000256" key="1">
    <source>
        <dbReference type="SAM" id="MobiDB-lite"/>
    </source>
</evidence>
<organism evidence="3 4">
    <name type="scientific">Caerostris extrusa</name>
    <name type="common">Bark spider</name>
    <name type="synonym">Caerostris bankana</name>
    <dbReference type="NCBI Taxonomy" id="172846"/>
    <lineage>
        <taxon>Eukaryota</taxon>
        <taxon>Metazoa</taxon>
        <taxon>Ecdysozoa</taxon>
        <taxon>Arthropoda</taxon>
        <taxon>Chelicerata</taxon>
        <taxon>Arachnida</taxon>
        <taxon>Araneae</taxon>
        <taxon>Araneomorphae</taxon>
        <taxon>Entelegynae</taxon>
        <taxon>Araneoidea</taxon>
        <taxon>Araneidae</taxon>
        <taxon>Caerostris</taxon>
    </lineage>
</organism>
<gene>
    <name evidence="3" type="ORF">CEXT_104231</name>
</gene>
<comment type="caution">
    <text evidence="3">The sequence shown here is derived from an EMBL/GenBank/DDBJ whole genome shotgun (WGS) entry which is preliminary data.</text>
</comment>
<name>A0AAV4VCJ9_CAEEX</name>
<feature type="region of interest" description="Disordered" evidence="1">
    <location>
        <begin position="17"/>
        <end position="59"/>
    </location>
</feature>
<feature type="chain" id="PRO_5043921254" evidence="2">
    <location>
        <begin position="18"/>
        <end position="80"/>
    </location>
</feature>
<evidence type="ECO:0000313" key="4">
    <source>
        <dbReference type="Proteomes" id="UP001054945"/>
    </source>
</evidence>
<reference evidence="3 4" key="1">
    <citation type="submission" date="2021-06" db="EMBL/GenBank/DDBJ databases">
        <title>Caerostris extrusa draft genome.</title>
        <authorList>
            <person name="Kono N."/>
            <person name="Arakawa K."/>
        </authorList>
    </citation>
    <scope>NUCLEOTIDE SEQUENCE [LARGE SCALE GENOMIC DNA]</scope>
</reference>
<evidence type="ECO:0000256" key="2">
    <source>
        <dbReference type="SAM" id="SignalP"/>
    </source>
</evidence>
<feature type="signal peptide" evidence="2">
    <location>
        <begin position="1"/>
        <end position="17"/>
    </location>
</feature>
<accession>A0AAV4VCJ9</accession>
<keyword evidence="4" id="KW-1185">Reference proteome</keyword>
<protein>
    <submittedName>
        <fullName evidence="3">Uncharacterized protein</fullName>
    </submittedName>
</protein>
<keyword evidence="2" id="KW-0732">Signal</keyword>
<proteinExistence type="predicted"/>
<dbReference type="Proteomes" id="UP001054945">
    <property type="component" value="Unassembled WGS sequence"/>
</dbReference>
<feature type="compositionally biased region" description="Basic and acidic residues" evidence="1">
    <location>
        <begin position="33"/>
        <end position="59"/>
    </location>
</feature>